<keyword evidence="6" id="KW-1185">Reference proteome</keyword>
<keyword evidence="2" id="KW-0238">DNA-binding</keyword>
<dbReference type="CDD" id="cd04785">
    <property type="entry name" value="HTH_CadR-PbrR-like"/>
    <property type="match status" value="1"/>
</dbReference>
<dbReference type="GO" id="GO:0003677">
    <property type="term" value="F:DNA binding"/>
    <property type="evidence" value="ECO:0007669"/>
    <property type="project" value="UniProtKB-KW"/>
</dbReference>
<dbReference type="SMART" id="SM00422">
    <property type="entry name" value="HTH_MERR"/>
    <property type="match status" value="1"/>
</dbReference>
<dbReference type="PANTHER" id="PTHR30204">
    <property type="entry name" value="REDOX-CYCLING DRUG-SENSING TRANSCRIPTIONAL ACTIVATOR SOXR"/>
    <property type="match status" value="1"/>
</dbReference>
<evidence type="ECO:0000256" key="3">
    <source>
        <dbReference type="ARBA" id="ARBA00023163"/>
    </source>
</evidence>
<keyword evidence="1" id="KW-0805">Transcription regulation</keyword>
<evidence type="ECO:0000259" key="4">
    <source>
        <dbReference type="PROSITE" id="PS50937"/>
    </source>
</evidence>
<dbReference type="InterPro" id="IPR015358">
    <property type="entry name" value="Tscrpt_reg_MerR_DNA-bd"/>
</dbReference>
<dbReference type="PROSITE" id="PS50937">
    <property type="entry name" value="HTH_MERR_2"/>
    <property type="match status" value="1"/>
</dbReference>
<organism evidence="5 6">
    <name type="scientific">Zymomonas mobilis subsp. mobilis (strain ATCC 31821 / ZM4 / CP4)</name>
    <dbReference type="NCBI Taxonomy" id="264203"/>
    <lineage>
        <taxon>Bacteria</taxon>
        <taxon>Pseudomonadati</taxon>
        <taxon>Pseudomonadota</taxon>
        <taxon>Alphaproteobacteria</taxon>
        <taxon>Sphingomonadales</taxon>
        <taxon>Zymomonadaceae</taxon>
        <taxon>Zymomonas</taxon>
    </lineage>
</organism>
<dbReference type="AlphaFoldDB" id="Q5NR27"/>
<dbReference type="Pfam" id="PF00376">
    <property type="entry name" value="MerR"/>
    <property type="match status" value="1"/>
</dbReference>
<feature type="domain" description="HTH merR-type" evidence="4">
    <location>
        <begin position="5"/>
        <end position="74"/>
    </location>
</feature>
<dbReference type="InterPro" id="IPR000551">
    <property type="entry name" value="MerR-type_HTH_dom"/>
</dbReference>
<reference evidence="5 6" key="1">
    <citation type="journal article" date="2005" name="Nat. Biotechnol.">
        <title>The genome sequence of the ethanologenic bacterium Zymomonas mobilis ZM4.</title>
        <authorList>
            <person name="Seo J.S."/>
            <person name="Chong H."/>
            <person name="Park H.S."/>
            <person name="Yoon K.O."/>
            <person name="Jung C."/>
            <person name="Kim J.J."/>
            <person name="Hong J.H."/>
            <person name="Kim H."/>
            <person name="Kim J.H."/>
            <person name="Kil J.I."/>
            <person name="Park C.J."/>
            <person name="Oh H.M."/>
            <person name="Lee J.S."/>
            <person name="Jin S.J."/>
            <person name="Um H.W."/>
            <person name="Lee H.J."/>
            <person name="Oh S.J."/>
            <person name="Kim J.Y."/>
            <person name="Kang H.L."/>
            <person name="Lee S.Y."/>
            <person name="Lee K.J."/>
            <person name="Kang H.S."/>
        </authorList>
    </citation>
    <scope>NUCLEOTIDE SEQUENCE [LARGE SCALE GENOMIC DNA]</scope>
    <source>
        <strain evidence="6">ATCC 31821 / ZM4 / CP4</strain>
    </source>
</reference>
<dbReference type="InterPro" id="IPR047057">
    <property type="entry name" value="MerR_fam"/>
</dbReference>
<dbReference type="SUPFAM" id="SSF46955">
    <property type="entry name" value="Putative DNA-binding domain"/>
    <property type="match status" value="1"/>
</dbReference>
<dbReference type="Gene3D" id="1.10.1660.10">
    <property type="match status" value="1"/>
</dbReference>
<dbReference type="PRINTS" id="PR00040">
    <property type="entry name" value="HTHMERR"/>
</dbReference>
<sequence>MNTDYFTIGKLAKETETKVVTIRYYESIGLLPAPLRTGHNYRLYNRDHFKRLSFIRRCRSLGFPLSQIREIIALTDRPDEDCQKVDKIARGHLDIIESKIQDLTQLASELRQKITACQGGTIAQCCILKNLSKQNNNAHKTNFIKKTGR</sequence>
<dbReference type="HOGENOM" id="CLU_060077_2_0_5"/>
<keyword evidence="3" id="KW-0804">Transcription</keyword>
<evidence type="ECO:0000313" key="6">
    <source>
        <dbReference type="Proteomes" id="UP000001173"/>
    </source>
</evidence>
<dbReference type="PANTHER" id="PTHR30204:SF92">
    <property type="entry name" value="HTH-TYPE TRANSCRIPTIONAL REGULATOR ZNTR"/>
    <property type="match status" value="1"/>
</dbReference>
<proteinExistence type="predicted"/>
<dbReference type="Pfam" id="PF09278">
    <property type="entry name" value="MerR-DNA-bind"/>
    <property type="match status" value="1"/>
</dbReference>
<protein>
    <submittedName>
        <fullName evidence="5">Transcriptional regulator, MerR family</fullName>
    </submittedName>
</protein>
<dbReference type="Proteomes" id="UP000001173">
    <property type="component" value="Chromosome"/>
</dbReference>
<gene>
    <name evidence="5" type="ordered locus">ZMO0203</name>
</gene>
<dbReference type="KEGG" id="zmo:ZMO0203"/>
<evidence type="ECO:0000313" key="5">
    <source>
        <dbReference type="EMBL" id="AAV88827.1"/>
    </source>
</evidence>
<dbReference type="InterPro" id="IPR009061">
    <property type="entry name" value="DNA-bd_dom_put_sf"/>
</dbReference>
<dbReference type="GO" id="GO:0003700">
    <property type="term" value="F:DNA-binding transcription factor activity"/>
    <property type="evidence" value="ECO:0007669"/>
    <property type="project" value="InterPro"/>
</dbReference>
<evidence type="ECO:0000256" key="2">
    <source>
        <dbReference type="ARBA" id="ARBA00023125"/>
    </source>
</evidence>
<evidence type="ECO:0000256" key="1">
    <source>
        <dbReference type="ARBA" id="ARBA00023015"/>
    </source>
</evidence>
<dbReference type="eggNOG" id="COG0789">
    <property type="taxonomic scope" value="Bacteria"/>
</dbReference>
<dbReference type="RefSeq" id="WP_011240154.1">
    <property type="nucleotide sequence ID" value="NC_006526.2"/>
</dbReference>
<dbReference type="STRING" id="264203.ZMO0203"/>
<dbReference type="EMBL" id="AE008692">
    <property type="protein sequence ID" value="AAV88827.1"/>
    <property type="molecule type" value="Genomic_DNA"/>
</dbReference>
<accession>Q5NR27</accession>
<name>Q5NR27_ZYMMO</name>
<reference evidence="5 6" key="2">
    <citation type="journal article" date="2009" name="Nat. Biotechnol.">
        <title>Improved genome annotation for Zymomonas mobilis.</title>
        <authorList>
            <person name="Yang S."/>
            <person name="Pappas K.M."/>
            <person name="Hauser L.J."/>
            <person name="Land M.L."/>
            <person name="Chen G.L."/>
            <person name="Hurst G.B."/>
            <person name="Pan C."/>
            <person name="Kouvelis V.N."/>
            <person name="Typas M.A."/>
            <person name="Pelletier D.A."/>
            <person name="Klingeman D.M."/>
            <person name="Chang Y.J."/>
            <person name="Samatova N.F."/>
            <person name="Brown S.D."/>
        </authorList>
    </citation>
    <scope>NUCLEOTIDE SEQUENCE [LARGE SCALE GENOMIC DNA]</scope>
    <source>
        <strain evidence="6">ATCC 31821 / ZM4 / CP4</strain>
    </source>
</reference>